<reference evidence="1 2" key="1">
    <citation type="journal article" date="2016" name="Mol. Biol. Evol.">
        <title>Comparative Genomics of Early-Diverging Mushroom-Forming Fungi Provides Insights into the Origins of Lignocellulose Decay Capabilities.</title>
        <authorList>
            <person name="Nagy L.G."/>
            <person name="Riley R."/>
            <person name="Tritt A."/>
            <person name="Adam C."/>
            <person name="Daum C."/>
            <person name="Floudas D."/>
            <person name="Sun H."/>
            <person name="Yadav J.S."/>
            <person name="Pangilinan J."/>
            <person name="Larsson K.H."/>
            <person name="Matsuura K."/>
            <person name="Barry K."/>
            <person name="Labutti K."/>
            <person name="Kuo R."/>
            <person name="Ohm R.A."/>
            <person name="Bhattacharya S.S."/>
            <person name="Shirouzu T."/>
            <person name="Yoshinaga Y."/>
            <person name="Martin F.M."/>
            <person name="Grigoriev I.V."/>
            <person name="Hibbett D.S."/>
        </authorList>
    </citation>
    <scope>NUCLEOTIDE SEQUENCE [LARGE SCALE GENOMIC DNA]</scope>
    <source>
        <strain evidence="1 2">HHB12029</strain>
    </source>
</reference>
<dbReference type="Proteomes" id="UP000077266">
    <property type="component" value="Unassembled WGS sequence"/>
</dbReference>
<dbReference type="EMBL" id="KV426437">
    <property type="protein sequence ID" value="KZV80892.1"/>
    <property type="molecule type" value="Genomic_DNA"/>
</dbReference>
<organism evidence="1 2">
    <name type="scientific">Exidia glandulosa HHB12029</name>
    <dbReference type="NCBI Taxonomy" id="1314781"/>
    <lineage>
        <taxon>Eukaryota</taxon>
        <taxon>Fungi</taxon>
        <taxon>Dikarya</taxon>
        <taxon>Basidiomycota</taxon>
        <taxon>Agaricomycotina</taxon>
        <taxon>Agaricomycetes</taxon>
        <taxon>Auriculariales</taxon>
        <taxon>Exidiaceae</taxon>
        <taxon>Exidia</taxon>
    </lineage>
</organism>
<sequence length="142" mass="16873">PPHPENACCSCRPRRCGFRHRAVVPFVVEREQRDVHECLVHHCDSWYQPGQLRYRNQLVPEHAVCWLQRLPVVRQRLRCPGEQCRVHEHHNLHRHQGSGPASRDCVPDNLWLRRWNVHCRWASHLRHCSRVVGLNHVSVHLV</sequence>
<name>A0A165BM84_EXIGL</name>
<gene>
    <name evidence="1" type="ORF">EXIGLDRAFT_845127</name>
</gene>
<feature type="non-terminal residue" evidence="1">
    <location>
        <position position="1"/>
    </location>
</feature>
<feature type="non-terminal residue" evidence="1">
    <location>
        <position position="142"/>
    </location>
</feature>
<accession>A0A165BM84</accession>
<dbReference type="AlphaFoldDB" id="A0A165BM84"/>
<keyword evidence="2" id="KW-1185">Reference proteome</keyword>
<evidence type="ECO:0000313" key="2">
    <source>
        <dbReference type="Proteomes" id="UP000077266"/>
    </source>
</evidence>
<evidence type="ECO:0000313" key="1">
    <source>
        <dbReference type="EMBL" id="KZV80892.1"/>
    </source>
</evidence>
<dbReference type="InParanoid" id="A0A165BM84"/>
<proteinExistence type="predicted"/>
<protein>
    <submittedName>
        <fullName evidence="1">Uncharacterized protein</fullName>
    </submittedName>
</protein>